<gene>
    <name evidence="11" type="ORF">niasHT_029631</name>
</gene>
<dbReference type="EMBL" id="JBICBT010000945">
    <property type="protein sequence ID" value="KAL3091288.1"/>
    <property type="molecule type" value="Genomic_DNA"/>
</dbReference>
<feature type="transmembrane region" description="Helical" evidence="10">
    <location>
        <begin position="35"/>
        <end position="60"/>
    </location>
</feature>
<dbReference type="GO" id="GO:0016757">
    <property type="term" value="F:glycosyltransferase activity"/>
    <property type="evidence" value="ECO:0007669"/>
    <property type="project" value="UniProtKB-KW"/>
</dbReference>
<dbReference type="Pfam" id="PF01762">
    <property type="entry name" value="Galactosyl_T"/>
    <property type="match status" value="1"/>
</dbReference>
<evidence type="ECO:0000256" key="7">
    <source>
        <dbReference type="ARBA" id="ARBA00022989"/>
    </source>
</evidence>
<evidence type="ECO:0000256" key="8">
    <source>
        <dbReference type="ARBA" id="ARBA00023034"/>
    </source>
</evidence>
<evidence type="ECO:0000256" key="3">
    <source>
        <dbReference type="ARBA" id="ARBA00022676"/>
    </source>
</evidence>
<evidence type="ECO:0000256" key="10">
    <source>
        <dbReference type="RuleBase" id="RU363063"/>
    </source>
</evidence>
<dbReference type="GO" id="GO:0000139">
    <property type="term" value="C:Golgi membrane"/>
    <property type="evidence" value="ECO:0007669"/>
    <property type="project" value="UniProtKB-SubCell"/>
</dbReference>
<accession>A0ABD2JL17</accession>
<sequence length="370" mass="42920">MAGKKLKPSSPLVSSSFRKKVSSSYYLRSNFVSAWIIRLFFLAFFVALLYLFIYEALFYYKKPQSVLLGRFLNDKIQFEIRFKNIRLPYSFRFLYEKPCPKPTKLLILVMTRRNAFIQRNSIRKTWASDALNDTVIRFLIGDAPKSDARNQKARDEQIKLELEFKKFGDLIFLNGITDNYQNLHLKWHAALEWQQNFCKNAEFLMKTDDDTIVHLPRLDRWIEHKFRPALKQNEATYFGWIISGVKPIRDKGHRWFVPKSAYPYEWYPAYMQGATYLASAQAISAVMRHVHEVNGFNMDDIVFTGILAKLANVTLFDSGAHFRVGNALHANEKCVDGIPEAVALYGADSLAQFEEIYDKLDAIECAKSKA</sequence>
<organism evidence="11 12">
    <name type="scientific">Heterodera trifolii</name>
    <dbReference type="NCBI Taxonomy" id="157864"/>
    <lineage>
        <taxon>Eukaryota</taxon>
        <taxon>Metazoa</taxon>
        <taxon>Ecdysozoa</taxon>
        <taxon>Nematoda</taxon>
        <taxon>Chromadorea</taxon>
        <taxon>Rhabditida</taxon>
        <taxon>Tylenchina</taxon>
        <taxon>Tylenchomorpha</taxon>
        <taxon>Tylenchoidea</taxon>
        <taxon>Heteroderidae</taxon>
        <taxon>Heteroderinae</taxon>
        <taxon>Heterodera</taxon>
    </lineage>
</organism>
<proteinExistence type="inferred from homology"/>
<evidence type="ECO:0000256" key="1">
    <source>
        <dbReference type="ARBA" id="ARBA00004323"/>
    </source>
</evidence>
<evidence type="ECO:0000256" key="9">
    <source>
        <dbReference type="ARBA" id="ARBA00023136"/>
    </source>
</evidence>
<keyword evidence="7 10" id="KW-1133">Transmembrane helix</keyword>
<protein>
    <recommendedName>
        <fullName evidence="10">Hexosyltransferase</fullName>
        <ecNumber evidence="10">2.4.1.-</ecNumber>
    </recommendedName>
</protein>
<comment type="caution">
    <text evidence="11">The sequence shown here is derived from an EMBL/GenBank/DDBJ whole genome shotgun (WGS) entry which is preliminary data.</text>
</comment>
<evidence type="ECO:0000256" key="5">
    <source>
        <dbReference type="ARBA" id="ARBA00022692"/>
    </source>
</evidence>
<comment type="subcellular location">
    <subcellularLocation>
        <location evidence="1 10">Golgi apparatus membrane</location>
        <topology evidence="1 10">Single-pass type II membrane protein</topology>
    </subcellularLocation>
</comment>
<keyword evidence="12" id="KW-1185">Reference proteome</keyword>
<evidence type="ECO:0000256" key="2">
    <source>
        <dbReference type="ARBA" id="ARBA00008661"/>
    </source>
</evidence>
<keyword evidence="8 10" id="KW-0333">Golgi apparatus</keyword>
<dbReference type="PANTHER" id="PTHR11214">
    <property type="entry name" value="BETA-1,3-N-ACETYLGLUCOSAMINYLTRANSFERASE"/>
    <property type="match status" value="1"/>
</dbReference>
<dbReference type="EC" id="2.4.1.-" evidence="10"/>
<dbReference type="Gene3D" id="3.90.550.50">
    <property type="match status" value="1"/>
</dbReference>
<keyword evidence="9 10" id="KW-0472">Membrane</keyword>
<evidence type="ECO:0000256" key="4">
    <source>
        <dbReference type="ARBA" id="ARBA00022679"/>
    </source>
</evidence>
<evidence type="ECO:0000256" key="6">
    <source>
        <dbReference type="ARBA" id="ARBA00022968"/>
    </source>
</evidence>
<reference evidence="11 12" key="1">
    <citation type="submission" date="2024-10" db="EMBL/GenBank/DDBJ databases">
        <authorList>
            <person name="Kim D."/>
        </authorList>
    </citation>
    <scope>NUCLEOTIDE SEQUENCE [LARGE SCALE GENOMIC DNA]</scope>
    <source>
        <strain evidence="11">BH-2024</strain>
    </source>
</reference>
<keyword evidence="4" id="KW-0808">Transferase</keyword>
<dbReference type="InterPro" id="IPR002659">
    <property type="entry name" value="Glyco_trans_31"/>
</dbReference>
<comment type="similarity">
    <text evidence="2 10">Belongs to the glycosyltransferase 31 family.</text>
</comment>
<dbReference type="AlphaFoldDB" id="A0ABD2JL17"/>
<keyword evidence="3 10" id="KW-0328">Glycosyltransferase</keyword>
<dbReference type="PANTHER" id="PTHR11214:SF314">
    <property type="entry name" value="HEXOSYLTRANSFERASE"/>
    <property type="match status" value="1"/>
</dbReference>
<evidence type="ECO:0000313" key="11">
    <source>
        <dbReference type="EMBL" id="KAL3091288.1"/>
    </source>
</evidence>
<evidence type="ECO:0000313" key="12">
    <source>
        <dbReference type="Proteomes" id="UP001620626"/>
    </source>
</evidence>
<dbReference type="Proteomes" id="UP001620626">
    <property type="component" value="Unassembled WGS sequence"/>
</dbReference>
<name>A0ABD2JL17_9BILA</name>
<keyword evidence="5 10" id="KW-0812">Transmembrane</keyword>
<keyword evidence="6 10" id="KW-0735">Signal-anchor</keyword>